<keyword evidence="2" id="KW-1185">Reference proteome</keyword>
<protein>
    <submittedName>
        <fullName evidence="1">Uncharacterized protein</fullName>
    </submittedName>
</protein>
<gene>
    <name evidence="1" type="ORF">PVK06_002391</name>
</gene>
<comment type="caution">
    <text evidence="1">The sequence shown here is derived from an EMBL/GenBank/DDBJ whole genome shotgun (WGS) entry which is preliminary data.</text>
</comment>
<proteinExistence type="predicted"/>
<name>A0ABR0R3H0_GOSAR</name>
<evidence type="ECO:0000313" key="2">
    <source>
        <dbReference type="Proteomes" id="UP001358586"/>
    </source>
</evidence>
<organism evidence="1 2">
    <name type="scientific">Gossypium arboreum</name>
    <name type="common">Tree cotton</name>
    <name type="synonym">Gossypium nanking</name>
    <dbReference type="NCBI Taxonomy" id="29729"/>
    <lineage>
        <taxon>Eukaryota</taxon>
        <taxon>Viridiplantae</taxon>
        <taxon>Streptophyta</taxon>
        <taxon>Embryophyta</taxon>
        <taxon>Tracheophyta</taxon>
        <taxon>Spermatophyta</taxon>
        <taxon>Magnoliopsida</taxon>
        <taxon>eudicotyledons</taxon>
        <taxon>Gunneridae</taxon>
        <taxon>Pentapetalae</taxon>
        <taxon>rosids</taxon>
        <taxon>malvids</taxon>
        <taxon>Malvales</taxon>
        <taxon>Malvaceae</taxon>
        <taxon>Malvoideae</taxon>
        <taxon>Gossypium</taxon>
    </lineage>
</organism>
<accession>A0ABR0R3H0</accession>
<dbReference type="Proteomes" id="UP001358586">
    <property type="component" value="Chromosome 1"/>
</dbReference>
<dbReference type="EMBL" id="JARKNE010000001">
    <property type="protein sequence ID" value="KAK5846120.1"/>
    <property type="molecule type" value="Genomic_DNA"/>
</dbReference>
<sequence>MACGVRGPFSEFLGCIRSEIAIFLRFLRAGPVTLPCELDSRASPTTLPCELAQVRWSFPVLVTEKSYMCTTKREELKWVLPIWGIKLSNFEYEFFFSEGSHRLYETTRDSFLFSLYALEASFHLPLHLFFCSLLNDYNITPDQLLGFSWWLAMI</sequence>
<evidence type="ECO:0000313" key="1">
    <source>
        <dbReference type="EMBL" id="KAK5846120.1"/>
    </source>
</evidence>
<reference evidence="1 2" key="1">
    <citation type="submission" date="2023-03" db="EMBL/GenBank/DDBJ databases">
        <title>WGS of Gossypium arboreum.</title>
        <authorList>
            <person name="Yu D."/>
        </authorList>
    </citation>
    <scope>NUCLEOTIDE SEQUENCE [LARGE SCALE GENOMIC DNA]</scope>
    <source>
        <tissue evidence="1">Leaf</tissue>
    </source>
</reference>